<proteinExistence type="predicted"/>
<evidence type="ECO:0000313" key="1">
    <source>
        <dbReference type="EMBL" id="ORX96865.1"/>
    </source>
</evidence>
<reference evidence="1 2" key="1">
    <citation type="submission" date="2016-07" db="EMBL/GenBank/DDBJ databases">
        <title>Pervasive Adenine N6-methylation of Active Genes in Fungi.</title>
        <authorList>
            <consortium name="DOE Joint Genome Institute"/>
            <person name="Mondo S.J."/>
            <person name="Dannebaum R.O."/>
            <person name="Kuo R.C."/>
            <person name="Labutti K."/>
            <person name="Haridas S."/>
            <person name="Kuo A."/>
            <person name="Salamov A."/>
            <person name="Ahrendt S.R."/>
            <person name="Lipzen A."/>
            <person name="Sullivan W."/>
            <person name="Andreopoulos W.B."/>
            <person name="Clum A."/>
            <person name="Lindquist E."/>
            <person name="Daum C."/>
            <person name="Ramamoorthy G.K."/>
            <person name="Gryganskyi A."/>
            <person name="Culley D."/>
            <person name="Magnuson J.K."/>
            <person name="James T.Y."/>
            <person name="O'Malley M.A."/>
            <person name="Stajich J.E."/>
            <person name="Spatafora J.W."/>
            <person name="Visel A."/>
            <person name="Grigoriev I.V."/>
        </authorList>
    </citation>
    <scope>NUCLEOTIDE SEQUENCE [LARGE SCALE GENOMIC DNA]</scope>
    <source>
        <strain evidence="1 2">CBS 931.73</strain>
    </source>
</reference>
<name>A0A1Y1YFV8_9FUNG</name>
<evidence type="ECO:0000313" key="2">
    <source>
        <dbReference type="Proteomes" id="UP000193498"/>
    </source>
</evidence>
<organism evidence="1 2">
    <name type="scientific">Basidiobolus meristosporus CBS 931.73</name>
    <dbReference type="NCBI Taxonomy" id="1314790"/>
    <lineage>
        <taxon>Eukaryota</taxon>
        <taxon>Fungi</taxon>
        <taxon>Fungi incertae sedis</taxon>
        <taxon>Zoopagomycota</taxon>
        <taxon>Entomophthoromycotina</taxon>
        <taxon>Basidiobolomycetes</taxon>
        <taxon>Basidiobolales</taxon>
        <taxon>Basidiobolaceae</taxon>
        <taxon>Basidiobolus</taxon>
    </lineage>
</organism>
<accession>A0A1Y1YFV8</accession>
<dbReference type="AlphaFoldDB" id="A0A1Y1YFV8"/>
<dbReference type="InParanoid" id="A0A1Y1YFV8"/>
<dbReference type="Proteomes" id="UP000193498">
    <property type="component" value="Unassembled WGS sequence"/>
</dbReference>
<sequence>MMSHQTLNRTIELHSRINGLSPSHHVTRSANPVLYAHTIHIPCTINQLAKVFEHSR</sequence>
<keyword evidence="2" id="KW-1185">Reference proteome</keyword>
<gene>
    <name evidence="1" type="ORF">K493DRAFT_16955</name>
</gene>
<comment type="caution">
    <text evidence="1">The sequence shown here is derived from an EMBL/GenBank/DDBJ whole genome shotgun (WGS) entry which is preliminary data.</text>
</comment>
<dbReference type="EMBL" id="MCFE01000144">
    <property type="protein sequence ID" value="ORX96865.1"/>
    <property type="molecule type" value="Genomic_DNA"/>
</dbReference>
<protein>
    <submittedName>
        <fullName evidence="1">Uncharacterized protein</fullName>
    </submittedName>
</protein>